<dbReference type="AlphaFoldDB" id="A0A835FSQ6"/>
<keyword evidence="8" id="KW-1185">Reference proteome</keyword>
<keyword evidence="2" id="KW-0805">Transcription regulation</keyword>
<keyword evidence="5" id="KW-0539">Nucleus</keyword>
<evidence type="ECO:0000256" key="4">
    <source>
        <dbReference type="ARBA" id="ARBA00023163"/>
    </source>
</evidence>
<evidence type="ECO:0000256" key="5">
    <source>
        <dbReference type="ARBA" id="ARBA00023242"/>
    </source>
</evidence>
<evidence type="ECO:0000313" key="8">
    <source>
        <dbReference type="Proteomes" id="UP000636709"/>
    </source>
</evidence>
<dbReference type="Gramene" id="Dexi4B01G0000760.1">
    <property type="protein sequence ID" value="Dexi4B01G0000760.1:cds"/>
    <property type="gene ID" value="Dexi4B01G0000760"/>
</dbReference>
<evidence type="ECO:0000256" key="2">
    <source>
        <dbReference type="ARBA" id="ARBA00023015"/>
    </source>
</evidence>
<dbReference type="EMBL" id="JACEFO010000275">
    <property type="protein sequence ID" value="KAF8775802.1"/>
    <property type="molecule type" value="Genomic_DNA"/>
</dbReference>
<dbReference type="OrthoDB" id="638806at2759"/>
<comment type="caution">
    <text evidence="7">The sequence shown here is derived from an EMBL/GenBank/DDBJ whole genome shotgun (WGS) entry which is preliminary data.</text>
</comment>
<dbReference type="PANTHER" id="PTHR31391">
    <property type="entry name" value="B3 DOMAIN-CONTAINING PROTEIN OS11G0197600-RELATED"/>
    <property type="match status" value="1"/>
</dbReference>
<dbReference type="Proteomes" id="UP000636709">
    <property type="component" value="Unassembled WGS sequence"/>
</dbReference>
<name>A0A835FSQ6_9POAL</name>
<evidence type="ECO:0000313" key="7">
    <source>
        <dbReference type="EMBL" id="KAF8775802.1"/>
    </source>
</evidence>
<dbReference type="SUPFAM" id="SSF101936">
    <property type="entry name" value="DNA-binding pseudobarrel domain"/>
    <property type="match status" value="1"/>
</dbReference>
<evidence type="ECO:0008006" key="9">
    <source>
        <dbReference type="Google" id="ProtNLM"/>
    </source>
</evidence>
<dbReference type="PANTHER" id="PTHR31391:SF64">
    <property type="entry name" value="B3 DOMAIN-CONTAINING PROTEIN OS06G0112300"/>
    <property type="match status" value="1"/>
</dbReference>
<dbReference type="GO" id="GO:0003677">
    <property type="term" value="F:DNA binding"/>
    <property type="evidence" value="ECO:0007669"/>
    <property type="project" value="UniProtKB-KW"/>
</dbReference>
<proteinExistence type="predicted"/>
<dbReference type="InterPro" id="IPR015300">
    <property type="entry name" value="DNA-bd_pseudobarrel_sf"/>
</dbReference>
<gene>
    <name evidence="7" type="ORF">HU200_004190</name>
</gene>
<protein>
    <recommendedName>
        <fullName evidence="9">TF-B3 domain-containing protein</fullName>
    </recommendedName>
</protein>
<accession>A0A835FSQ6</accession>
<feature type="compositionally biased region" description="Basic and acidic residues" evidence="6">
    <location>
        <begin position="16"/>
        <end position="26"/>
    </location>
</feature>
<dbReference type="GO" id="GO:0005634">
    <property type="term" value="C:nucleus"/>
    <property type="evidence" value="ECO:0007669"/>
    <property type="project" value="UniProtKB-SubCell"/>
</dbReference>
<keyword evidence="3" id="KW-0238">DNA-binding</keyword>
<dbReference type="CDD" id="cd10017">
    <property type="entry name" value="B3_DNA"/>
    <property type="match status" value="1"/>
</dbReference>
<dbReference type="InterPro" id="IPR003340">
    <property type="entry name" value="B3_DNA-bd"/>
</dbReference>
<evidence type="ECO:0000256" key="1">
    <source>
        <dbReference type="ARBA" id="ARBA00004123"/>
    </source>
</evidence>
<evidence type="ECO:0000256" key="3">
    <source>
        <dbReference type="ARBA" id="ARBA00023125"/>
    </source>
</evidence>
<comment type="subcellular location">
    <subcellularLocation>
        <location evidence="1">Nucleus</location>
    </subcellularLocation>
</comment>
<feature type="region of interest" description="Disordered" evidence="6">
    <location>
        <begin position="1"/>
        <end position="37"/>
    </location>
</feature>
<keyword evidence="4" id="KW-0804">Transcription</keyword>
<reference evidence="7" key="1">
    <citation type="submission" date="2020-07" db="EMBL/GenBank/DDBJ databases">
        <title>Genome sequence and genetic diversity analysis of an under-domesticated orphan crop, white fonio (Digitaria exilis).</title>
        <authorList>
            <person name="Bennetzen J.L."/>
            <person name="Chen S."/>
            <person name="Ma X."/>
            <person name="Wang X."/>
            <person name="Yssel A.E.J."/>
            <person name="Chaluvadi S.R."/>
            <person name="Johnson M."/>
            <person name="Gangashetty P."/>
            <person name="Hamidou F."/>
            <person name="Sanogo M.D."/>
            <person name="Zwaenepoel A."/>
            <person name="Wallace J."/>
            <person name="Van De Peer Y."/>
            <person name="Van Deynze A."/>
        </authorList>
    </citation>
    <scope>NUCLEOTIDE SEQUENCE</scope>
    <source>
        <tissue evidence="7">Leaves</tissue>
    </source>
</reference>
<organism evidence="7 8">
    <name type="scientific">Digitaria exilis</name>
    <dbReference type="NCBI Taxonomy" id="1010633"/>
    <lineage>
        <taxon>Eukaryota</taxon>
        <taxon>Viridiplantae</taxon>
        <taxon>Streptophyta</taxon>
        <taxon>Embryophyta</taxon>
        <taxon>Tracheophyta</taxon>
        <taxon>Spermatophyta</taxon>
        <taxon>Magnoliopsida</taxon>
        <taxon>Liliopsida</taxon>
        <taxon>Poales</taxon>
        <taxon>Poaceae</taxon>
        <taxon>PACMAD clade</taxon>
        <taxon>Panicoideae</taxon>
        <taxon>Panicodae</taxon>
        <taxon>Paniceae</taxon>
        <taxon>Anthephorinae</taxon>
        <taxon>Digitaria</taxon>
    </lineage>
</organism>
<dbReference type="InterPro" id="IPR044837">
    <property type="entry name" value="REM16-like"/>
</dbReference>
<evidence type="ECO:0000256" key="6">
    <source>
        <dbReference type="SAM" id="MobiDB-lite"/>
    </source>
</evidence>
<dbReference type="Gene3D" id="2.40.330.10">
    <property type="entry name" value="DNA-binding pseudobarrel domain"/>
    <property type="match status" value="1"/>
</dbReference>
<sequence length="174" mass="18875">METKSELEGPGGGIKPKVEPGEEQEHSPTLQPPAFDDDWEVTPLTGDNPFFTTIISKTHVQRFLLTIPGRVQCHLPETRVPATLVCRGRSWPASYCGDLKVKKIDVAAWKDFAVDNGLRVGDACVIELITPAAEAVTEGDGKVVEFRVQVLRGGLPEEITSKGATSDEPLVIVD</sequence>